<dbReference type="PANTHER" id="PTHR23514">
    <property type="entry name" value="BYPASS OF STOP CODON PROTEIN 6"/>
    <property type="match status" value="1"/>
</dbReference>
<evidence type="ECO:0000313" key="8">
    <source>
        <dbReference type="Proteomes" id="UP000036458"/>
    </source>
</evidence>
<dbReference type="GO" id="GO:0016020">
    <property type="term" value="C:membrane"/>
    <property type="evidence" value="ECO:0007669"/>
    <property type="project" value="UniProtKB-SubCell"/>
</dbReference>
<dbReference type="Proteomes" id="UP000036458">
    <property type="component" value="Chromosome"/>
</dbReference>
<protein>
    <submittedName>
        <fullName evidence="7">Major facilitator transporter</fullName>
    </submittedName>
</protein>
<evidence type="ECO:0000256" key="5">
    <source>
        <dbReference type="SAM" id="Phobius"/>
    </source>
</evidence>
<dbReference type="PROSITE" id="PS50850">
    <property type="entry name" value="MFS"/>
    <property type="match status" value="1"/>
</dbReference>
<evidence type="ECO:0000256" key="4">
    <source>
        <dbReference type="ARBA" id="ARBA00023136"/>
    </source>
</evidence>
<dbReference type="EMBL" id="CP010777">
    <property type="protein sequence ID" value="AKQ44687.1"/>
    <property type="molecule type" value="Genomic_DNA"/>
</dbReference>
<dbReference type="InterPro" id="IPR020846">
    <property type="entry name" value="MFS_dom"/>
</dbReference>
<reference evidence="7 8" key="1">
    <citation type="submission" date="2015-01" db="EMBL/GenBank/DDBJ databases">
        <title>Rufibacter sp./DG31D/ whole genome sequencing.</title>
        <authorList>
            <person name="Kim M.K."/>
            <person name="Srinivasan S."/>
            <person name="Lee J.-J."/>
        </authorList>
    </citation>
    <scope>NUCLEOTIDE SEQUENCE [LARGE SCALE GENOMIC DNA]</scope>
    <source>
        <strain evidence="7 8">DG31D</strain>
    </source>
</reference>
<evidence type="ECO:0000256" key="3">
    <source>
        <dbReference type="ARBA" id="ARBA00022989"/>
    </source>
</evidence>
<name>A0A0H4VLA6_9BACT</name>
<feature type="transmembrane region" description="Helical" evidence="5">
    <location>
        <begin position="333"/>
        <end position="356"/>
    </location>
</feature>
<evidence type="ECO:0000256" key="1">
    <source>
        <dbReference type="ARBA" id="ARBA00004141"/>
    </source>
</evidence>
<dbReference type="CDD" id="cd17393">
    <property type="entry name" value="MFS_MosC_like"/>
    <property type="match status" value="1"/>
</dbReference>
<dbReference type="SUPFAM" id="SSF103473">
    <property type="entry name" value="MFS general substrate transporter"/>
    <property type="match status" value="1"/>
</dbReference>
<keyword evidence="3 5" id="KW-1133">Transmembrane helix</keyword>
<feature type="transmembrane region" description="Helical" evidence="5">
    <location>
        <begin position="243"/>
        <end position="263"/>
    </location>
</feature>
<organism evidence="7 8">
    <name type="scientific">Rufibacter radiotolerans</name>
    <dbReference type="NCBI Taxonomy" id="1379910"/>
    <lineage>
        <taxon>Bacteria</taxon>
        <taxon>Pseudomonadati</taxon>
        <taxon>Bacteroidota</taxon>
        <taxon>Cytophagia</taxon>
        <taxon>Cytophagales</taxon>
        <taxon>Hymenobacteraceae</taxon>
        <taxon>Rufibacter</taxon>
    </lineage>
</organism>
<feature type="transmembrane region" description="Helical" evidence="5">
    <location>
        <begin position="49"/>
        <end position="68"/>
    </location>
</feature>
<keyword evidence="4 5" id="KW-0472">Membrane</keyword>
<dbReference type="Gene3D" id="1.20.1250.20">
    <property type="entry name" value="MFS general substrate transporter like domains"/>
    <property type="match status" value="2"/>
</dbReference>
<dbReference type="PATRIC" id="fig|1379910.4.peg.442"/>
<dbReference type="InterPro" id="IPR036259">
    <property type="entry name" value="MFS_trans_sf"/>
</dbReference>
<feature type="transmembrane region" description="Helical" evidence="5">
    <location>
        <begin position="143"/>
        <end position="164"/>
    </location>
</feature>
<dbReference type="GO" id="GO:0022857">
    <property type="term" value="F:transmembrane transporter activity"/>
    <property type="evidence" value="ECO:0007669"/>
    <property type="project" value="InterPro"/>
</dbReference>
<dbReference type="KEGG" id="ruf:TH63_02080"/>
<proteinExistence type="predicted"/>
<dbReference type="AlphaFoldDB" id="A0A0H4VLA6"/>
<evidence type="ECO:0000313" key="7">
    <source>
        <dbReference type="EMBL" id="AKQ44687.1"/>
    </source>
</evidence>
<comment type="subcellular location">
    <subcellularLocation>
        <location evidence="1">Membrane</location>
        <topology evidence="1">Multi-pass membrane protein</topology>
    </subcellularLocation>
</comment>
<feature type="transmembrane region" description="Helical" evidence="5">
    <location>
        <begin position="104"/>
        <end position="122"/>
    </location>
</feature>
<gene>
    <name evidence="7" type="ORF">TH63_02080</name>
</gene>
<feature type="transmembrane region" description="Helical" evidence="5">
    <location>
        <begin position="170"/>
        <end position="188"/>
    </location>
</feature>
<feature type="transmembrane region" description="Helical" evidence="5">
    <location>
        <begin position="209"/>
        <end position="231"/>
    </location>
</feature>
<feature type="transmembrane region" description="Helical" evidence="5">
    <location>
        <begin position="362"/>
        <end position="381"/>
    </location>
</feature>
<feature type="domain" description="Major facilitator superfamily (MFS) profile" evidence="6">
    <location>
        <begin position="14"/>
        <end position="386"/>
    </location>
</feature>
<feature type="transmembrane region" description="Helical" evidence="5">
    <location>
        <begin position="299"/>
        <end position="321"/>
    </location>
</feature>
<dbReference type="RefSeq" id="WP_048919468.1">
    <property type="nucleotide sequence ID" value="NZ_CP010777.1"/>
</dbReference>
<dbReference type="InterPro" id="IPR051788">
    <property type="entry name" value="MFS_Transporter"/>
</dbReference>
<dbReference type="InterPro" id="IPR011701">
    <property type="entry name" value="MFS"/>
</dbReference>
<evidence type="ECO:0000256" key="2">
    <source>
        <dbReference type="ARBA" id="ARBA00022692"/>
    </source>
</evidence>
<feature type="transmembrane region" description="Helical" evidence="5">
    <location>
        <begin position="275"/>
        <end position="293"/>
    </location>
</feature>
<feature type="transmembrane region" description="Helical" evidence="5">
    <location>
        <begin position="80"/>
        <end position="98"/>
    </location>
</feature>
<accession>A0A0H4VLA6</accession>
<keyword evidence="8" id="KW-1185">Reference proteome</keyword>
<evidence type="ECO:0000259" key="6">
    <source>
        <dbReference type="PROSITE" id="PS50850"/>
    </source>
</evidence>
<dbReference type="PANTHER" id="PTHR23514:SF13">
    <property type="entry name" value="INNER MEMBRANE PROTEIN YBJJ"/>
    <property type="match status" value="1"/>
</dbReference>
<keyword evidence="2 5" id="KW-0812">Transmembrane</keyword>
<sequence>MLFTLASPVSRKAHRIAVGVLFFLLGLCFSSWGARIPSLQNRLHLSESELGMVLFALPVGLMLSLPFTGWLTSKIGSRKVVTFALLLYCSTLVLIGMSQSVLQLVVVLFAFGFASNMGNISVNTQAVGVEHLYQKSIMASFHGLWSLAGFGGAAIGTLMIGMGVEPLPHFLLIMALVLAGVALAYQFALPQDAPRDADQPLFVKPDKELMGLGLIAFCSLICEGAMFDWSGVYFQKVVGAEKAWIAAGYTAFMSTMAFTRFIADRLTTRFGLKRVLQTSGILTTLGLAIAVLFPGLWTAILGFFLVGAGVSAVVPLVYSVAGRTKTMAPSMALAAVSTIGFAGFLVGPPLIGLVAGISSLRFSFALIALMGIAVAVLSSRIKTEGE</sequence>
<dbReference type="OrthoDB" id="9809599at2"/>
<dbReference type="Pfam" id="PF07690">
    <property type="entry name" value="MFS_1"/>
    <property type="match status" value="1"/>
</dbReference>